<keyword evidence="5" id="KW-0804">Transcription</keyword>
<proteinExistence type="predicted"/>
<name>A0AAU9JLP5_9CILI</name>
<dbReference type="GO" id="GO:0005634">
    <property type="term" value="C:nucleus"/>
    <property type="evidence" value="ECO:0007669"/>
    <property type="project" value="TreeGrafter"/>
</dbReference>
<feature type="domain" description="SET" evidence="7">
    <location>
        <begin position="469"/>
        <end position="590"/>
    </location>
</feature>
<gene>
    <name evidence="9" type="ORF">BSTOLATCC_MIC38669</name>
</gene>
<evidence type="ECO:0000256" key="6">
    <source>
        <dbReference type="ARBA" id="ARBA00048568"/>
    </source>
</evidence>
<dbReference type="AlphaFoldDB" id="A0AAU9JLP5"/>
<dbReference type="InterPro" id="IPR026489">
    <property type="entry name" value="CXC_dom"/>
</dbReference>
<evidence type="ECO:0000313" key="9">
    <source>
        <dbReference type="EMBL" id="CAG9325414.1"/>
    </source>
</evidence>
<evidence type="ECO:0000259" key="8">
    <source>
        <dbReference type="PROSITE" id="PS51633"/>
    </source>
</evidence>
<evidence type="ECO:0000256" key="1">
    <source>
        <dbReference type="ARBA" id="ARBA00022603"/>
    </source>
</evidence>
<dbReference type="GO" id="GO:0003682">
    <property type="term" value="F:chromatin binding"/>
    <property type="evidence" value="ECO:0007669"/>
    <property type="project" value="TreeGrafter"/>
</dbReference>
<protein>
    <recommendedName>
        <fullName evidence="11">[Histone H3]-lysine(27) N-trimethyltransferase</fullName>
    </recommendedName>
</protein>
<dbReference type="SUPFAM" id="SSF82199">
    <property type="entry name" value="SET domain"/>
    <property type="match status" value="1"/>
</dbReference>
<feature type="domain" description="CXC" evidence="8">
    <location>
        <begin position="350"/>
        <end position="451"/>
    </location>
</feature>
<sequence>MESQLGNNLCEILNSYLLYKASERYYLFEMSKEFQLTQVNKTVKVKEPVLIKDAIKISSSEACLRPKSKHYLPTEINFMAIDKDELTYLPFDEHVNKVYIPPGLDGHYKSTPFNACDREDKIIENDQFLEFLTLSLYKDYHSSSNWLKLTTELAGLLNKDRRDMVTKMSKIIAKHSKTNIRCLKPSSYKENFCRICKTYSCLAHFSDRAITYEQDQSKHKHIKDEHDYKEKLFKQLDPENWKLKWWIREKSLKKSGKWLMSYKCPNLRRCGKERAKEFEATKIDKFIIKKFLSHGCDNPCALAFFLERTCQEAKFLINNYQNYFEEIPEIPKLPKKTYFTDKEEYNYLMINVVGLHCDCENGCTVENQCPCLIGEINENDQVINRKCCEKFCSCATSCAYRFLGCNCQNGKCNTKSCVCFANFRECDPDLCRSCCSAQSIKDRTFISLQAKNKSAVLCSNVKVQLKFQKRTALAPSALEGAGTGLIVLENVNADEFIIEYTGELITEAETNRRAAVYDYKQHSYIFSMSPDPAWSIDATFLGNKMRFVNHKSHDEDNCYTRVWRINGNSRILLFAREKISAGSELFFNYGYDTSTIKYGWYQQYEGKFKKKKIKN</sequence>
<keyword evidence="1" id="KW-0489">Methyltransferase</keyword>
<dbReference type="PANTHER" id="PTHR45747:SF4">
    <property type="entry name" value="HISTONE-LYSINE N-METHYLTRANSFERASE E(Z)"/>
    <property type="match status" value="1"/>
</dbReference>
<evidence type="ECO:0000313" key="10">
    <source>
        <dbReference type="Proteomes" id="UP001162131"/>
    </source>
</evidence>
<comment type="catalytic activity">
    <reaction evidence="6">
        <text>L-lysyl(27)-[histone H3] + 3 S-adenosyl-L-methionine = N(6),N(6),N(6)-trimethyl-L-lysyl(27)-[histone H3] + 3 S-adenosyl-L-homocysteine + 3 H(+)</text>
        <dbReference type="Rhea" id="RHEA:60292"/>
        <dbReference type="Rhea" id="RHEA-COMP:15535"/>
        <dbReference type="Rhea" id="RHEA-COMP:15548"/>
        <dbReference type="ChEBI" id="CHEBI:15378"/>
        <dbReference type="ChEBI" id="CHEBI:29969"/>
        <dbReference type="ChEBI" id="CHEBI:57856"/>
        <dbReference type="ChEBI" id="CHEBI:59789"/>
        <dbReference type="ChEBI" id="CHEBI:61961"/>
        <dbReference type="EC" id="2.1.1.356"/>
    </reaction>
</comment>
<dbReference type="GO" id="GO:0031507">
    <property type="term" value="P:heterochromatin formation"/>
    <property type="evidence" value="ECO:0007669"/>
    <property type="project" value="TreeGrafter"/>
</dbReference>
<dbReference type="PROSITE" id="PS50280">
    <property type="entry name" value="SET"/>
    <property type="match status" value="1"/>
</dbReference>
<dbReference type="InterPro" id="IPR001214">
    <property type="entry name" value="SET_dom"/>
</dbReference>
<keyword evidence="4" id="KW-0805">Transcription regulation</keyword>
<dbReference type="InterPro" id="IPR041355">
    <property type="entry name" value="Pre-SET_CXC"/>
</dbReference>
<dbReference type="PANTHER" id="PTHR45747">
    <property type="entry name" value="HISTONE-LYSINE N-METHYLTRANSFERASE E(Z)"/>
    <property type="match status" value="1"/>
</dbReference>
<keyword evidence="3" id="KW-0949">S-adenosyl-L-methionine</keyword>
<reference evidence="9" key="1">
    <citation type="submission" date="2021-09" db="EMBL/GenBank/DDBJ databases">
        <authorList>
            <consortium name="AG Swart"/>
            <person name="Singh M."/>
            <person name="Singh A."/>
            <person name="Seah K."/>
            <person name="Emmerich C."/>
        </authorList>
    </citation>
    <scope>NUCLEOTIDE SEQUENCE</scope>
    <source>
        <strain evidence="9">ATCC30299</strain>
    </source>
</reference>
<evidence type="ECO:0000259" key="7">
    <source>
        <dbReference type="PROSITE" id="PS50280"/>
    </source>
</evidence>
<organism evidence="9 10">
    <name type="scientific">Blepharisma stoltei</name>
    <dbReference type="NCBI Taxonomy" id="1481888"/>
    <lineage>
        <taxon>Eukaryota</taxon>
        <taxon>Sar</taxon>
        <taxon>Alveolata</taxon>
        <taxon>Ciliophora</taxon>
        <taxon>Postciliodesmatophora</taxon>
        <taxon>Heterotrichea</taxon>
        <taxon>Heterotrichida</taxon>
        <taxon>Blepharismidae</taxon>
        <taxon>Blepharisma</taxon>
    </lineage>
</organism>
<keyword evidence="2" id="KW-0808">Transferase</keyword>
<dbReference type="GO" id="GO:0032259">
    <property type="term" value="P:methylation"/>
    <property type="evidence" value="ECO:0007669"/>
    <property type="project" value="UniProtKB-KW"/>
</dbReference>
<dbReference type="SMART" id="SM00317">
    <property type="entry name" value="SET"/>
    <property type="match status" value="1"/>
</dbReference>
<evidence type="ECO:0000256" key="5">
    <source>
        <dbReference type="ARBA" id="ARBA00023163"/>
    </source>
</evidence>
<dbReference type="Pfam" id="PF00856">
    <property type="entry name" value="SET"/>
    <property type="match status" value="1"/>
</dbReference>
<comment type="caution">
    <text evidence="9">The sequence shown here is derived from an EMBL/GenBank/DDBJ whole genome shotgun (WGS) entry which is preliminary data.</text>
</comment>
<dbReference type="InterPro" id="IPR045318">
    <property type="entry name" value="EZH1/2-like"/>
</dbReference>
<dbReference type="PROSITE" id="PS51633">
    <property type="entry name" value="CXC"/>
    <property type="match status" value="1"/>
</dbReference>
<keyword evidence="10" id="KW-1185">Reference proteome</keyword>
<dbReference type="Gene3D" id="2.170.270.10">
    <property type="entry name" value="SET domain"/>
    <property type="match status" value="1"/>
</dbReference>
<accession>A0AAU9JLP5</accession>
<dbReference type="Proteomes" id="UP001162131">
    <property type="component" value="Unassembled WGS sequence"/>
</dbReference>
<evidence type="ECO:0000256" key="3">
    <source>
        <dbReference type="ARBA" id="ARBA00022691"/>
    </source>
</evidence>
<evidence type="ECO:0000256" key="2">
    <source>
        <dbReference type="ARBA" id="ARBA00022679"/>
    </source>
</evidence>
<evidence type="ECO:0000256" key="4">
    <source>
        <dbReference type="ARBA" id="ARBA00023015"/>
    </source>
</evidence>
<dbReference type="GO" id="GO:0140951">
    <property type="term" value="F:histone H3K27 trimethyltransferase activity"/>
    <property type="evidence" value="ECO:0007669"/>
    <property type="project" value="UniProtKB-EC"/>
</dbReference>
<dbReference type="EMBL" id="CAJZBQ010000038">
    <property type="protein sequence ID" value="CAG9325414.1"/>
    <property type="molecule type" value="Genomic_DNA"/>
</dbReference>
<evidence type="ECO:0008006" key="11">
    <source>
        <dbReference type="Google" id="ProtNLM"/>
    </source>
</evidence>
<dbReference type="InterPro" id="IPR046341">
    <property type="entry name" value="SET_dom_sf"/>
</dbReference>
<dbReference type="Pfam" id="PF18264">
    <property type="entry name" value="preSET_CXC"/>
    <property type="match status" value="1"/>
</dbReference>